<organism evidence="2 3">
    <name type="scientific">Pleuronectes platessa</name>
    <name type="common">European plaice</name>
    <dbReference type="NCBI Taxonomy" id="8262"/>
    <lineage>
        <taxon>Eukaryota</taxon>
        <taxon>Metazoa</taxon>
        <taxon>Chordata</taxon>
        <taxon>Craniata</taxon>
        <taxon>Vertebrata</taxon>
        <taxon>Euteleostomi</taxon>
        <taxon>Actinopterygii</taxon>
        <taxon>Neopterygii</taxon>
        <taxon>Teleostei</taxon>
        <taxon>Neoteleostei</taxon>
        <taxon>Acanthomorphata</taxon>
        <taxon>Carangaria</taxon>
        <taxon>Pleuronectiformes</taxon>
        <taxon>Pleuronectoidei</taxon>
        <taxon>Pleuronectidae</taxon>
        <taxon>Pleuronectes</taxon>
    </lineage>
</organism>
<sequence>MRRGRRGAIFGRCNVLGRPSGLNQSDLVPSRASHRVPQLKPQNLWNFGVVSETGFTSASLNQPGPPRRSRRDVTREPTCSLTVTAVSQVSAAREEEEEAWKEGGKEGEREGTLCMTIPTSVCRFVLCHIRACLCGRALSW</sequence>
<protein>
    <submittedName>
        <fullName evidence="2">Uncharacterized protein</fullName>
    </submittedName>
</protein>
<reference evidence="2" key="1">
    <citation type="submission" date="2020-03" db="EMBL/GenBank/DDBJ databases">
        <authorList>
            <person name="Weist P."/>
        </authorList>
    </citation>
    <scope>NUCLEOTIDE SEQUENCE</scope>
</reference>
<proteinExistence type="predicted"/>
<evidence type="ECO:0000313" key="3">
    <source>
        <dbReference type="Proteomes" id="UP001153269"/>
    </source>
</evidence>
<evidence type="ECO:0000256" key="1">
    <source>
        <dbReference type="SAM" id="MobiDB-lite"/>
    </source>
</evidence>
<keyword evidence="3" id="KW-1185">Reference proteome</keyword>
<dbReference type="EMBL" id="CADEAL010000110">
    <property type="protein sequence ID" value="CAB1414508.1"/>
    <property type="molecule type" value="Genomic_DNA"/>
</dbReference>
<gene>
    <name evidence="2" type="ORF">PLEPLA_LOCUS2217</name>
</gene>
<accession>A0A9N7TMS4</accession>
<dbReference type="Proteomes" id="UP001153269">
    <property type="component" value="Unassembled WGS sequence"/>
</dbReference>
<dbReference type="AlphaFoldDB" id="A0A9N7TMS4"/>
<comment type="caution">
    <text evidence="2">The sequence shown here is derived from an EMBL/GenBank/DDBJ whole genome shotgun (WGS) entry which is preliminary data.</text>
</comment>
<feature type="region of interest" description="Disordered" evidence="1">
    <location>
        <begin position="55"/>
        <end position="76"/>
    </location>
</feature>
<name>A0A9N7TMS4_PLEPL</name>
<evidence type="ECO:0000313" key="2">
    <source>
        <dbReference type="EMBL" id="CAB1414508.1"/>
    </source>
</evidence>